<evidence type="ECO:0000313" key="6">
    <source>
        <dbReference type="Ensembl" id="ENSPCEP00000023689.1"/>
    </source>
</evidence>
<dbReference type="PANTHER" id="PTHR11738:SF186">
    <property type="entry name" value="OSTEOCLAST-ASSOCIATED IMMUNOGLOBULIN-LIKE RECEPTOR"/>
    <property type="match status" value="1"/>
</dbReference>
<dbReference type="Ensembl" id="ENSPCET00000024482.1">
    <property type="protein sequence ID" value="ENSPCEP00000023689.1"/>
    <property type="gene ID" value="ENSPCEG00000017947.1"/>
</dbReference>
<name>A0A8C8SRW5_9SAUR</name>
<dbReference type="PROSITE" id="PS50835">
    <property type="entry name" value="IG_LIKE"/>
    <property type="match status" value="1"/>
</dbReference>
<keyword evidence="1" id="KW-0732">Signal</keyword>
<feature type="compositionally biased region" description="Pro residues" evidence="4">
    <location>
        <begin position="438"/>
        <end position="449"/>
    </location>
</feature>
<organism evidence="6 7">
    <name type="scientific">Pelusios castaneus</name>
    <name type="common">West African mud turtle</name>
    <dbReference type="NCBI Taxonomy" id="367368"/>
    <lineage>
        <taxon>Eukaryota</taxon>
        <taxon>Metazoa</taxon>
        <taxon>Chordata</taxon>
        <taxon>Craniata</taxon>
        <taxon>Vertebrata</taxon>
        <taxon>Euteleostomi</taxon>
        <taxon>Archelosauria</taxon>
        <taxon>Testudinata</taxon>
        <taxon>Testudines</taxon>
        <taxon>Pleurodira</taxon>
        <taxon>Pelomedusidae</taxon>
        <taxon>Pelusios</taxon>
    </lineage>
</organism>
<evidence type="ECO:0000313" key="7">
    <source>
        <dbReference type="Proteomes" id="UP000694393"/>
    </source>
</evidence>
<sequence length="608" mass="64079">RTIRGISARGPDLSVAGAVCPGRTGLGAGPGLVLTARVPCADPGLPRPAIPLRPSSVPAPGANVTFRCEGPHRDVRFFLHKAGDLNPQEHVDPAGDWAEFRIPDVGRQHGGRYSCSYRPRSQPFVSSEPSDPVELLVAGEGPNSASRLPAPHVTGGGPSTLQCSLNTQGETEAHNWHPENIPNASPLRHTVWILGLGLWDVGGNLCLGPGSARGWGCPRRTGLGDGLGLALTACLCTDPGLPRPSISLRPTWVTAPGANITIRCQGLHWDMRFFLHKAGDLNPQEHKGPAGDGTEFHIPNMGRQHGGRYSCSFRPQSELFISSEPSDPVELVVAGEGEGPYPKPSISVSPAGVIPVGGNVTIRCWQHHYPGLRIQLYRDGIWNYLNYTDPAGSEAEFPIPSVSREHGGSYQCRYSDISGTYSEPSDPVEIIVAGEPGPASPPPAPPPARPQGVSTSPHQPMGCPASECGGGASLLGAWTPGRPCPVSAPPRWAGRGGCPRVCLRPVSVPLPGSATPNLDPPVSGVKPDSGLGALGCWRESLPGARICPWLGLSVWGGRGWVLARVWFSPPMSCAQIPAYPDPPSLCAPHRYLRRGQTSPSGVRGRAGP</sequence>
<dbReference type="InterPro" id="IPR007110">
    <property type="entry name" value="Ig-like_dom"/>
</dbReference>
<dbReference type="GO" id="GO:0002764">
    <property type="term" value="P:immune response-regulating signaling pathway"/>
    <property type="evidence" value="ECO:0007669"/>
    <property type="project" value="TreeGrafter"/>
</dbReference>
<keyword evidence="2" id="KW-1015">Disulfide bond</keyword>
<evidence type="ECO:0000256" key="4">
    <source>
        <dbReference type="SAM" id="MobiDB-lite"/>
    </source>
</evidence>
<reference evidence="6" key="2">
    <citation type="submission" date="2025-09" db="UniProtKB">
        <authorList>
            <consortium name="Ensembl"/>
        </authorList>
    </citation>
    <scope>IDENTIFICATION</scope>
</reference>
<dbReference type="Gene3D" id="2.60.40.10">
    <property type="entry name" value="Immunoglobulins"/>
    <property type="match status" value="3"/>
</dbReference>
<keyword evidence="7" id="KW-1185">Reference proteome</keyword>
<dbReference type="FunFam" id="2.60.40.10:FF:000049">
    <property type="entry name" value="Leukocyte immunoglobulin-like receptor subfamily B member 1"/>
    <property type="match status" value="3"/>
</dbReference>
<dbReference type="SMART" id="SM00408">
    <property type="entry name" value="IGc2"/>
    <property type="match status" value="3"/>
</dbReference>
<dbReference type="Pfam" id="PF13895">
    <property type="entry name" value="Ig_2"/>
    <property type="match status" value="1"/>
</dbReference>
<evidence type="ECO:0000256" key="2">
    <source>
        <dbReference type="ARBA" id="ARBA00023157"/>
    </source>
</evidence>
<protein>
    <recommendedName>
        <fullName evidence="5">Ig-like domain-containing protein</fullName>
    </recommendedName>
</protein>
<dbReference type="PANTHER" id="PTHR11738">
    <property type="entry name" value="MHC CLASS I NK CELL RECEPTOR"/>
    <property type="match status" value="1"/>
</dbReference>
<dbReference type="InterPro" id="IPR036179">
    <property type="entry name" value="Ig-like_dom_sf"/>
</dbReference>
<dbReference type="Proteomes" id="UP000694393">
    <property type="component" value="Unplaced"/>
</dbReference>
<accession>A0A8C8SRW5</accession>
<feature type="domain" description="Ig-like" evidence="5">
    <location>
        <begin position="344"/>
        <end position="429"/>
    </location>
</feature>
<dbReference type="SUPFAM" id="SSF48726">
    <property type="entry name" value="Immunoglobulin"/>
    <property type="match status" value="3"/>
</dbReference>
<dbReference type="InterPro" id="IPR013783">
    <property type="entry name" value="Ig-like_fold"/>
</dbReference>
<proteinExistence type="predicted"/>
<dbReference type="InterPro" id="IPR050412">
    <property type="entry name" value="Ig-like_Receptors_ImmuneReg"/>
</dbReference>
<feature type="region of interest" description="Disordered" evidence="4">
    <location>
        <begin position="432"/>
        <end position="460"/>
    </location>
</feature>
<evidence type="ECO:0000259" key="5">
    <source>
        <dbReference type="PROSITE" id="PS50835"/>
    </source>
</evidence>
<reference evidence="6" key="1">
    <citation type="submission" date="2025-08" db="UniProtKB">
        <authorList>
            <consortium name="Ensembl"/>
        </authorList>
    </citation>
    <scope>IDENTIFICATION</scope>
</reference>
<evidence type="ECO:0000256" key="1">
    <source>
        <dbReference type="ARBA" id="ARBA00022729"/>
    </source>
</evidence>
<evidence type="ECO:0000256" key="3">
    <source>
        <dbReference type="ARBA" id="ARBA00023319"/>
    </source>
</evidence>
<dbReference type="InterPro" id="IPR003598">
    <property type="entry name" value="Ig_sub2"/>
</dbReference>
<dbReference type="InterPro" id="IPR003599">
    <property type="entry name" value="Ig_sub"/>
</dbReference>
<keyword evidence="3" id="KW-0393">Immunoglobulin domain</keyword>
<dbReference type="SMART" id="SM00409">
    <property type="entry name" value="IG"/>
    <property type="match status" value="3"/>
</dbReference>
<dbReference type="AlphaFoldDB" id="A0A8C8SRW5"/>